<accession>A0A2P2PDG9</accession>
<protein>
    <submittedName>
        <fullName evidence="2">Uncharacterized protein</fullName>
    </submittedName>
</protein>
<reference evidence="2" key="1">
    <citation type="submission" date="2018-02" db="EMBL/GenBank/DDBJ databases">
        <title>Rhizophora mucronata_Transcriptome.</title>
        <authorList>
            <person name="Meera S.P."/>
            <person name="Sreeshan A."/>
            <person name="Augustine A."/>
        </authorList>
    </citation>
    <scope>NUCLEOTIDE SEQUENCE</scope>
    <source>
        <tissue evidence="2">Leaf</tissue>
    </source>
</reference>
<dbReference type="AlphaFoldDB" id="A0A2P2PDG9"/>
<evidence type="ECO:0000313" key="2">
    <source>
        <dbReference type="EMBL" id="MBX52691.1"/>
    </source>
</evidence>
<dbReference type="EMBL" id="GGEC01072207">
    <property type="protein sequence ID" value="MBX52691.1"/>
    <property type="molecule type" value="Transcribed_RNA"/>
</dbReference>
<evidence type="ECO:0000256" key="1">
    <source>
        <dbReference type="SAM" id="MobiDB-lite"/>
    </source>
</evidence>
<feature type="region of interest" description="Disordered" evidence="1">
    <location>
        <begin position="1"/>
        <end position="30"/>
    </location>
</feature>
<proteinExistence type="predicted"/>
<organism evidence="2">
    <name type="scientific">Rhizophora mucronata</name>
    <name type="common">Asiatic mangrove</name>
    <dbReference type="NCBI Taxonomy" id="61149"/>
    <lineage>
        <taxon>Eukaryota</taxon>
        <taxon>Viridiplantae</taxon>
        <taxon>Streptophyta</taxon>
        <taxon>Embryophyta</taxon>
        <taxon>Tracheophyta</taxon>
        <taxon>Spermatophyta</taxon>
        <taxon>Magnoliopsida</taxon>
        <taxon>eudicotyledons</taxon>
        <taxon>Gunneridae</taxon>
        <taxon>Pentapetalae</taxon>
        <taxon>rosids</taxon>
        <taxon>fabids</taxon>
        <taxon>Malpighiales</taxon>
        <taxon>Rhizophoraceae</taxon>
        <taxon>Rhizophora</taxon>
    </lineage>
</organism>
<name>A0A2P2PDG9_RHIMU</name>
<sequence length="30" mass="3494">MKRNKKRRSRNEGSLGHQPHGLGGWHRPTD</sequence>